<feature type="binding site" evidence="4">
    <location>
        <position position="10"/>
    </location>
    <ligand>
        <name>a divalent metal cation</name>
        <dbReference type="ChEBI" id="CHEBI:60240"/>
        <label>1</label>
    </ligand>
</feature>
<dbReference type="Gene3D" id="3.20.20.140">
    <property type="entry name" value="Metal-dependent hydrolases"/>
    <property type="match status" value="1"/>
</dbReference>
<evidence type="ECO:0000313" key="5">
    <source>
        <dbReference type="EMBL" id="ABD82312.1"/>
    </source>
</evidence>
<dbReference type="Pfam" id="PF01026">
    <property type="entry name" value="TatD_DNase"/>
    <property type="match status" value="1"/>
</dbReference>
<dbReference type="CDD" id="cd01310">
    <property type="entry name" value="TatD_DNAse"/>
    <property type="match status" value="1"/>
</dbReference>
<keyword evidence="6" id="KW-1185">Reference proteome</keyword>
<dbReference type="InterPro" id="IPR032466">
    <property type="entry name" value="Metal_Hydrolase"/>
</dbReference>
<evidence type="ECO:0000256" key="2">
    <source>
        <dbReference type="ARBA" id="ARBA00022723"/>
    </source>
</evidence>
<keyword evidence="3" id="KW-0378">Hydrolase</keyword>
<gene>
    <name evidence="5" type="ordered locus">Sde_3055</name>
</gene>
<name>Q21G67_SACD2</name>
<dbReference type="GO" id="GO:0046872">
    <property type="term" value="F:metal ion binding"/>
    <property type="evidence" value="ECO:0007669"/>
    <property type="project" value="UniProtKB-KW"/>
</dbReference>
<dbReference type="KEGG" id="sde:Sde_3055"/>
<dbReference type="InterPro" id="IPR001130">
    <property type="entry name" value="TatD-like"/>
</dbReference>
<dbReference type="HOGENOM" id="CLU_031506_0_1_6"/>
<dbReference type="PROSITE" id="PS01137">
    <property type="entry name" value="TATD_1"/>
    <property type="match status" value="1"/>
</dbReference>
<evidence type="ECO:0000256" key="3">
    <source>
        <dbReference type="ARBA" id="ARBA00022801"/>
    </source>
</evidence>
<dbReference type="PANTHER" id="PTHR46124:SF3">
    <property type="entry name" value="HYDROLASE"/>
    <property type="match status" value="1"/>
</dbReference>
<dbReference type="PROSITE" id="PS01091">
    <property type="entry name" value="TATD_3"/>
    <property type="match status" value="1"/>
</dbReference>
<dbReference type="PIRSF" id="PIRSF005902">
    <property type="entry name" value="DNase_TatD"/>
    <property type="match status" value="1"/>
</dbReference>
<evidence type="ECO:0000256" key="4">
    <source>
        <dbReference type="PIRSR" id="PIRSR005902-1"/>
    </source>
</evidence>
<dbReference type="AlphaFoldDB" id="Q21G67"/>
<dbReference type="eggNOG" id="COG0084">
    <property type="taxonomic scope" value="Bacteria"/>
</dbReference>
<proteinExistence type="inferred from homology"/>
<protein>
    <submittedName>
        <fullName evidence="5">TatD-related deoxyribonuclease</fullName>
    </submittedName>
</protein>
<dbReference type="InterPro" id="IPR018228">
    <property type="entry name" value="DNase_TatD-rel_CS"/>
</dbReference>
<evidence type="ECO:0000313" key="6">
    <source>
        <dbReference type="Proteomes" id="UP000001947"/>
    </source>
</evidence>
<dbReference type="GO" id="GO:0005829">
    <property type="term" value="C:cytosol"/>
    <property type="evidence" value="ECO:0007669"/>
    <property type="project" value="TreeGrafter"/>
</dbReference>
<feature type="binding site" evidence="4">
    <location>
        <position position="12"/>
    </location>
    <ligand>
        <name>a divalent metal cation</name>
        <dbReference type="ChEBI" id="CHEBI:60240"/>
        <label>1</label>
    </ligand>
</feature>
<feature type="binding site" evidence="4">
    <location>
        <position position="100"/>
    </location>
    <ligand>
        <name>a divalent metal cation</name>
        <dbReference type="ChEBI" id="CHEBI:60240"/>
        <label>1</label>
    </ligand>
</feature>
<sequence>MLAKNMIDTHCHIDFPKFDADRQAVLASSLRAGVQKIVVPGVSASQWPKIQALIEQTPSLYFAVGVHPWWVNQSVIAKLESLESEIATFLSHKKCVAVGECGLDKLCDVPFEWQVDVLNYHIELAKRFCKPIILHSVKAHNATLVHLKNGALTHGGVVHAFSGSTQEADQYWQQGFYLGIGGTITYPRANKTRKAVAAMPLDALLLETDAPDMPMNGRQGLRNSPEYLPEVVAVIAELKNISPSEVIAATTANAQKLFNFNGD</sequence>
<keyword evidence="2 4" id="KW-0479">Metal-binding</keyword>
<reference evidence="5 6" key="1">
    <citation type="journal article" date="2008" name="PLoS Genet.">
        <title>Complete genome sequence of the complex carbohydrate-degrading marine bacterium, Saccharophagus degradans strain 2-40 T.</title>
        <authorList>
            <person name="Weiner R.M."/>
            <person name="Taylor L.E.II."/>
            <person name="Henrissat B."/>
            <person name="Hauser L."/>
            <person name="Land M."/>
            <person name="Coutinho P.M."/>
            <person name="Rancurel C."/>
            <person name="Saunders E.H."/>
            <person name="Longmire A.G."/>
            <person name="Zhang H."/>
            <person name="Bayer E.A."/>
            <person name="Gilbert H.J."/>
            <person name="Larimer F."/>
            <person name="Zhulin I.B."/>
            <person name="Ekborg N.A."/>
            <person name="Lamed R."/>
            <person name="Richardson P.M."/>
            <person name="Borovok I."/>
            <person name="Hutcheson S."/>
        </authorList>
    </citation>
    <scope>NUCLEOTIDE SEQUENCE [LARGE SCALE GENOMIC DNA]</scope>
    <source>
        <strain evidence="6">2-40 / ATCC 43961 / DSM 17024</strain>
    </source>
</reference>
<dbReference type="GO" id="GO:0016788">
    <property type="term" value="F:hydrolase activity, acting on ester bonds"/>
    <property type="evidence" value="ECO:0007669"/>
    <property type="project" value="InterPro"/>
</dbReference>
<dbReference type="FunFam" id="3.20.20.140:FF:000005">
    <property type="entry name" value="TatD family hydrolase"/>
    <property type="match status" value="1"/>
</dbReference>
<feature type="binding site" evidence="4">
    <location>
        <position position="135"/>
    </location>
    <ligand>
        <name>a divalent metal cation</name>
        <dbReference type="ChEBI" id="CHEBI:60240"/>
        <label>2</label>
    </ligand>
</feature>
<feature type="binding site" evidence="4">
    <location>
        <position position="159"/>
    </location>
    <ligand>
        <name>a divalent metal cation</name>
        <dbReference type="ChEBI" id="CHEBI:60240"/>
        <label>2</label>
    </ligand>
</feature>
<dbReference type="STRING" id="203122.Sde_3055"/>
<dbReference type="EMBL" id="CP000282">
    <property type="protein sequence ID" value="ABD82312.1"/>
    <property type="molecule type" value="Genomic_DNA"/>
</dbReference>
<dbReference type="PANTHER" id="PTHR46124">
    <property type="entry name" value="D-AMINOACYL-TRNA DEACYLASE"/>
    <property type="match status" value="1"/>
</dbReference>
<comment type="similarity">
    <text evidence="1">Belongs to the metallo-dependent hydrolases superfamily. TatD-type hydrolase family.</text>
</comment>
<dbReference type="SUPFAM" id="SSF51556">
    <property type="entry name" value="Metallo-dependent hydrolases"/>
    <property type="match status" value="1"/>
</dbReference>
<organism evidence="5 6">
    <name type="scientific">Saccharophagus degradans (strain 2-40 / ATCC 43961 / DSM 17024)</name>
    <dbReference type="NCBI Taxonomy" id="203122"/>
    <lineage>
        <taxon>Bacteria</taxon>
        <taxon>Pseudomonadati</taxon>
        <taxon>Pseudomonadota</taxon>
        <taxon>Gammaproteobacteria</taxon>
        <taxon>Cellvibrionales</taxon>
        <taxon>Cellvibrionaceae</taxon>
        <taxon>Saccharophagus</taxon>
    </lineage>
</organism>
<dbReference type="Proteomes" id="UP000001947">
    <property type="component" value="Chromosome"/>
</dbReference>
<evidence type="ECO:0000256" key="1">
    <source>
        <dbReference type="ARBA" id="ARBA00009275"/>
    </source>
</evidence>
<accession>Q21G67</accession>
<feature type="binding site" evidence="4">
    <location>
        <position position="209"/>
    </location>
    <ligand>
        <name>a divalent metal cation</name>
        <dbReference type="ChEBI" id="CHEBI:60240"/>
        <label>1</label>
    </ligand>
</feature>